<dbReference type="Pfam" id="PF00657">
    <property type="entry name" value="Lipase_GDSL"/>
    <property type="match status" value="1"/>
</dbReference>
<feature type="signal peptide" evidence="3">
    <location>
        <begin position="1"/>
        <end position="16"/>
    </location>
</feature>
<evidence type="ECO:0000256" key="3">
    <source>
        <dbReference type="SAM" id="SignalP"/>
    </source>
</evidence>
<evidence type="ECO:0000256" key="2">
    <source>
        <dbReference type="ARBA" id="ARBA00022729"/>
    </source>
</evidence>
<reference evidence="4" key="1">
    <citation type="submission" date="2024-03" db="EMBL/GenBank/DDBJ databases">
        <title>WGS assembly of Saponaria officinalis var. Norfolk2.</title>
        <authorList>
            <person name="Jenkins J."/>
            <person name="Shu S."/>
            <person name="Grimwood J."/>
            <person name="Barry K."/>
            <person name="Goodstein D."/>
            <person name="Schmutz J."/>
            <person name="Leebens-Mack J."/>
            <person name="Osbourn A."/>
        </authorList>
    </citation>
    <scope>NUCLEOTIDE SEQUENCE [LARGE SCALE GENOMIC DNA]</scope>
    <source>
        <strain evidence="4">JIC</strain>
    </source>
</reference>
<dbReference type="InterPro" id="IPR035669">
    <property type="entry name" value="SGNH_plant_lipase-like"/>
</dbReference>
<dbReference type="GO" id="GO:0016788">
    <property type="term" value="F:hydrolase activity, acting on ester bonds"/>
    <property type="evidence" value="ECO:0007669"/>
    <property type="project" value="InterPro"/>
</dbReference>
<dbReference type="InterPro" id="IPR001087">
    <property type="entry name" value="GDSL"/>
</dbReference>
<comment type="similarity">
    <text evidence="1">Belongs to the 'GDSL' lipolytic enzyme family.</text>
</comment>
<dbReference type="InterPro" id="IPR036514">
    <property type="entry name" value="SGNH_hydro_sf"/>
</dbReference>
<name>A0AAW1JA03_SAPOF</name>
<feature type="chain" id="PRO_5043945951" description="GDSL esterase/lipase" evidence="3">
    <location>
        <begin position="17"/>
        <end position="353"/>
    </location>
</feature>
<accession>A0AAW1JA03</accession>
<dbReference type="Proteomes" id="UP001443914">
    <property type="component" value="Unassembled WGS sequence"/>
</dbReference>
<sequence>MITLLIFIVITTRASAANTSEPITAIYVFGDSTVDPGNNDYIPNALFRANHAPYGENFPNRVATGRFSDGLLATDFIANYLGLKELVPAYADPTVTDHDLLTGVSFASAGSGLDDLTIQISNAIGLRAQVLNFEQAIGRMERAAGINKTGWTVENAMFLISAGSNDLLINYFDLLIRELMFTPSSYSDFIIYRLQLIIESLYELGGRRFGVVGLAPLGCLPIQVSVASILPSSHWLQRVCVDQQNFDVQVYNERLQNLLNHLQSQYPDARFAYGDLYNPMMDMINNPHNYGLEVTLEGCCGTGILEAGELCNVIDPICANPSTYVFWDSIHPTQATHHVLANALETNMIPNLL</sequence>
<dbReference type="Gene3D" id="3.40.50.1110">
    <property type="entry name" value="SGNH hydrolase"/>
    <property type="match status" value="1"/>
</dbReference>
<keyword evidence="5" id="KW-1185">Reference proteome</keyword>
<evidence type="ECO:0008006" key="6">
    <source>
        <dbReference type="Google" id="ProtNLM"/>
    </source>
</evidence>
<evidence type="ECO:0000313" key="5">
    <source>
        <dbReference type="Proteomes" id="UP001443914"/>
    </source>
</evidence>
<dbReference type="SUPFAM" id="SSF52266">
    <property type="entry name" value="SGNH hydrolase"/>
    <property type="match status" value="1"/>
</dbReference>
<dbReference type="EMBL" id="JBDFQZ010000008">
    <property type="protein sequence ID" value="KAK9700004.1"/>
    <property type="molecule type" value="Genomic_DNA"/>
</dbReference>
<comment type="caution">
    <text evidence="4">The sequence shown here is derived from an EMBL/GenBank/DDBJ whole genome shotgun (WGS) entry which is preliminary data.</text>
</comment>
<proteinExistence type="inferred from homology"/>
<gene>
    <name evidence="4" type="ORF">RND81_08G210400</name>
</gene>
<evidence type="ECO:0000256" key="1">
    <source>
        <dbReference type="ARBA" id="ARBA00008668"/>
    </source>
</evidence>
<organism evidence="4 5">
    <name type="scientific">Saponaria officinalis</name>
    <name type="common">Common soapwort</name>
    <name type="synonym">Lychnis saponaria</name>
    <dbReference type="NCBI Taxonomy" id="3572"/>
    <lineage>
        <taxon>Eukaryota</taxon>
        <taxon>Viridiplantae</taxon>
        <taxon>Streptophyta</taxon>
        <taxon>Embryophyta</taxon>
        <taxon>Tracheophyta</taxon>
        <taxon>Spermatophyta</taxon>
        <taxon>Magnoliopsida</taxon>
        <taxon>eudicotyledons</taxon>
        <taxon>Gunneridae</taxon>
        <taxon>Pentapetalae</taxon>
        <taxon>Caryophyllales</taxon>
        <taxon>Caryophyllaceae</taxon>
        <taxon>Caryophylleae</taxon>
        <taxon>Saponaria</taxon>
    </lineage>
</organism>
<dbReference type="PANTHER" id="PTHR45642:SF139">
    <property type="entry name" value="SGNH HYDROLASE-TYPE ESTERASE DOMAIN-CONTAINING PROTEIN"/>
    <property type="match status" value="1"/>
</dbReference>
<dbReference type="PANTHER" id="PTHR45642">
    <property type="entry name" value="GDSL ESTERASE/LIPASE EXL3"/>
    <property type="match status" value="1"/>
</dbReference>
<dbReference type="CDD" id="cd01837">
    <property type="entry name" value="SGNH_plant_lipase_like"/>
    <property type="match status" value="1"/>
</dbReference>
<dbReference type="AlphaFoldDB" id="A0AAW1JA03"/>
<keyword evidence="2 3" id="KW-0732">Signal</keyword>
<dbReference type="InterPro" id="IPR050592">
    <property type="entry name" value="GDSL_lipolytic_enzyme"/>
</dbReference>
<protein>
    <recommendedName>
        <fullName evidence="6">GDSL esterase/lipase</fullName>
    </recommendedName>
</protein>
<evidence type="ECO:0000313" key="4">
    <source>
        <dbReference type="EMBL" id="KAK9700004.1"/>
    </source>
</evidence>